<name>A0A371FTI3_MUCPR</name>
<proteinExistence type="predicted"/>
<protein>
    <submittedName>
        <fullName evidence="1">Uncharacterized protein</fullName>
    </submittedName>
</protein>
<dbReference type="Proteomes" id="UP000257109">
    <property type="component" value="Unassembled WGS sequence"/>
</dbReference>
<reference evidence="1" key="1">
    <citation type="submission" date="2018-05" db="EMBL/GenBank/DDBJ databases">
        <title>Draft genome of Mucuna pruriens seed.</title>
        <authorList>
            <person name="Nnadi N.E."/>
            <person name="Vos R."/>
            <person name="Hasami M.H."/>
            <person name="Devisetty U.K."/>
            <person name="Aguiy J.C."/>
        </authorList>
    </citation>
    <scope>NUCLEOTIDE SEQUENCE [LARGE SCALE GENOMIC DNA]</scope>
    <source>
        <strain evidence="1">JCA_2017</strain>
    </source>
</reference>
<gene>
    <name evidence="1" type="ORF">CR513_37680</name>
</gene>
<organism evidence="1 2">
    <name type="scientific">Mucuna pruriens</name>
    <name type="common">Velvet bean</name>
    <name type="synonym">Dolichos pruriens</name>
    <dbReference type="NCBI Taxonomy" id="157652"/>
    <lineage>
        <taxon>Eukaryota</taxon>
        <taxon>Viridiplantae</taxon>
        <taxon>Streptophyta</taxon>
        <taxon>Embryophyta</taxon>
        <taxon>Tracheophyta</taxon>
        <taxon>Spermatophyta</taxon>
        <taxon>Magnoliopsida</taxon>
        <taxon>eudicotyledons</taxon>
        <taxon>Gunneridae</taxon>
        <taxon>Pentapetalae</taxon>
        <taxon>rosids</taxon>
        <taxon>fabids</taxon>
        <taxon>Fabales</taxon>
        <taxon>Fabaceae</taxon>
        <taxon>Papilionoideae</taxon>
        <taxon>50 kb inversion clade</taxon>
        <taxon>NPAAA clade</taxon>
        <taxon>indigoferoid/millettioid clade</taxon>
        <taxon>Phaseoleae</taxon>
        <taxon>Mucuna</taxon>
    </lineage>
</organism>
<dbReference type="AlphaFoldDB" id="A0A371FTI3"/>
<evidence type="ECO:0000313" key="2">
    <source>
        <dbReference type="Proteomes" id="UP000257109"/>
    </source>
</evidence>
<feature type="non-terminal residue" evidence="1">
    <location>
        <position position="1"/>
    </location>
</feature>
<dbReference type="EMBL" id="QJKJ01007874">
    <property type="protein sequence ID" value="RDX81616.1"/>
    <property type="molecule type" value="Genomic_DNA"/>
</dbReference>
<comment type="caution">
    <text evidence="1">The sequence shown here is derived from an EMBL/GenBank/DDBJ whole genome shotgun (WGS) entry which is preliminary data.</text>
</comment>
<keyword evidence="2" id="KW-1185">Reference proteome</keyword>
<accession>A0A371FTI3</accession>
<sequence>MISLEVLDCAMLEDVIVIEEDDDEQEVHIEVEVIEKDEDEVMGKECSNDGEWVKRYNGQDNVGLSDRKDEVDGGDGQDKVASINDVHTCLRIIKNRKAKTKWLANK</sequence>
<evidence type="ECO:0000313" key="1">
    <source>
        <dbReference type="EMBL" id="RDX81616.1"/>
    </source>
</evidence>